<feature type="region of interest" description="Disordered" evidence="1">
    <location>
        <begin position="26"/>
        <end position="48"/>
    </location>
</feature>
<evidence type="ECO:0000313" key="2">
    <source>
        <dbReference type="EMBL" id="KAL3693882.1"/>
    </source>
</evidence>
<name>A0ABD3HU71_9MARC</name>
<accession>A0ABD3HU71</accession>
<organism evidence="2 3">
    <name type="scientific">Riccia sorocarpa</name>
    <dbReference type="NCBI Taxonomy" id="122646"/>
    <lineage>
        <taxon>Eukaryota</taxon>
        <taxon>Viridiplantae</taxon>
        <taxon>Streptophyta</taxon>
        <taxon>Embryophyta</taxon>
        <taxon>Marchantiophyta</taxon>
        <taxon>Marchantiopsida</taxon>
        <taxon>Marchantiidae</taxon>
        <taxon>Marchantiales</taxon>
        <taxon>Ricciaceae</taxon>
        <taxon>Riccia</taxon>
    </lineage>
</organism>
<dbReference type="EMBL" id="JBJQOH010000003">
    <property type="protein sequence ID" value="KAL3693882.1"/>
    <property type="molecule type" value="Genomic_DNA"/>
</dbReference>
<protein>
    <submittedName>
        <fullName evidence="2">Uncharacterized protein</fullName>
    </submittedName>
</protein>
<sequence>MMVPEYVAYVVVGGPAILNRAILPASSSSSSNSEMKSRAMARSGAVGRQKSLGKTWTKVTTFGHMAVTLSAQGFPACNGIVMGKKYKRYVETYKKARNFYKSTGSGLTSEEVAALE</sequence>
<keyword evidence="3" id="KW-1185">Reference proteome</keyword>
<gene>
    <name evidence="2" type="ORF">R1sor_007533</name>
</gene>
<reference evidence="2 3" key="1">
    <citation type="submission" date="2024-09" db="EMBL/GenBank/DDBJ databases">
        <title>Chromosome-scale assembly of Riccia sorocarpa.</title>
        <authorList>
            <person name="Paukszto L."/>
        </authorList>
    </citation>
    <scope>NUCLEOTIDE SEQUENCE [LARGE SCALE GENOMIC DNA]</scope>
    <source>
        <strain evidence="2">LP-2024</strain>
        <tissue evidence="2">Aerial parts of the thallus</tissue>
    </source>
</reference>
<proteinExistence type="predicted"/>
<comment type="caution">
    <text evidence="2">The sequence shown here is derived from an EMBL/GenBank/DDBJ whole genome shotgun (WGS) entry which is preliminary data.</text>
</comment>
<dbReference type="Proteomes" id="UP001633002">
    <property type="component" value="Unassembled WGS sequence"/>
</dbReference>
<evidence type="ECO:0000256" key="1">
    <source>
        <dbReference type="SAM" id="MobiDB-lite"/>
    </source>
</evidence>
<evidence type="ECO:0000313" key="3">
    <source>
        <dbReference type="Proteomes" id="UP001633002"/>
    </source>
</evidence>
<dbReference type="AlphaFoldDB" id="A0ABD3HU71"/>